<dbReference type="Pfam" id="PF00814">
    <property type="entry name" value="TsaD"/>
    <property type="match status" value="1"/>
</dbReference>
<gene>
    <name evidence="2" type="ORF">DC20_10435</name>
</gene>
<dbReference type="InterPro" id="IPR000905">
    <property type="entry name" value="Gcp-like_dom"/>
</dbReference>
<dbReference type="EMBL" id="CP012643">
    <property type="protein sequence ID" value="ALI99320.1"/>
    <property type="molecule type" value="Genomic_DNA"/>
</dbReference>
<reference evidence="2 3" key="1">
    <citation type="submission" date="2015-08" db="EMBL/GenBank/DDBJ databases">
        <title>Complete genome sequence of Rufibacter tibetensis strain 1351t, a radiation-resistant bacterium from tibet plateau.</title>
        <authorList>
            <person name="Dai J."/>
        </authorList>
    </citation>
    <scope>NUCLEOTIDE SEQUENCE [LARGE SCALE GENOMIC DNA]</scope>
    <source>
        <strain evidence="2 3">1351</strain>
    </source>
</reference>
<dbReference type="InterPro" id="IPR043129">
    <property type="entry name" value="ATPase_NBD"/>
</dbReference>
<dbReference type="GO" id="GO:0005829">
    <property type="term" value="C:cytosol"/>
    <property type="evidence" value="ECO:0007669"/>
    <property type="project" value="TreeGrafter"/>
</dbReference>
<dbReference type="CDD" id="cd24032">
    <property type="entry name" value="ASKHA_NBD_TsaB"/>
    <property type="match status" value="1"/>
</dbReference>
<evidence type="ECO:0000313" key="3">
    <source>
        <dbReference type="Proteomes" id="UP000061382"/>
    </source>
</evidence>
<organism evidence="2 3">
    <name type="scientific">Rufibacter tibetensis</name>
    <dbReference type="NCBI Taxonomy" id="512763"/>
    <lineage>
        <taxon>Bacteria</taxon>
        <taxon>Pseudomonadati</taxon>
        <taxon>Bacteroidota</taxon>
        <taxon>Cytophagia</taxon>
        <taxon>Cytophagales</taxon>
        <taxon>Hymenobacteraceae</taxon>
        <taxon>Rufibacter</taxon>
    </lineage>
</organism>
<name>A0A0N7HWI2_9BACT</name>
<dbReference type="Gene3D" id="3.30.420.40">
    <property type="match status" value="2"/>
</dbReference>
<feature type="domain" description="Gcp-like" evidence="1">
    <location>
        <begin position="33"/>
        <end position="130"/>
    </location>
</feature>
<dbReference type="Proteomes" id="UP000061382">
    <property type="component" value="Chromosome"/>
</dbReference>
<protein>
    <submittedName>
        <fullName evidence="2">tRNA threonylcarbamoyladenosine biosynthesis protein TsaB</fullName>
    </submittedName>
</protein>
<dbReference type="GO" id="GO:0002949">
    <property type="term" value="P:tRNA threonylcarbamoyladenosine modification"/>
    <property type="evidence" value="ECO:0007669"/>
    <property type="project" value="InterPro"/>
</dbReference>
<dbReference type="OrthoDB" id="9784166at2"/>
<evidence type="ECO:0000259" key="1">
    <source>
        <dbReference type="Pfam" id="PF00814"/>
    </source>
</evidence>
<sequence>MAYILSLETSSSVCSVALHQDQALLSYAELQMEKSHSSHITVMVEQVLEYAGVKLKQLDAVAVSGGPGSYTGLRIGTGTAKGLCFSLDKPLVSVSTLASMAQQVISFTPAPERYLFCPMLDARRSEVYTCLLAHDLNEQSPVEPMVLESSSFAQELEKQPIIFFGSGATKAKELLAPHPNAFYLENVKPTAKAIGTLAFPRLLAGKFEDVAYYEPFYLKEVYITKPLRK</sequence>
<dbReference type="STRING" id="512763.DC20_10435"/>
<dbReference type="PANTHER" id="PTHR11735:SF11">
    <property type="entry name" value="TRNA THREONYLCARBAMOYLADENOSINE BIOSYNTHESIS PROTEIN TSAB"/>
    <property type="match status" value="1"/>
</dbReference>
<evidence type="ECO:0000313" key="2">
    <source>
        <dbReference type="EMBL" id="ALI99320.1"/>
    </source>
</evidence>
<accession>A0A0N7HWI2</accession>
<dbReference type="RefSeq" id="WP_062543781.1">
    <property type="nucleotide sequence ID" value="NZ_CP012643.1"/>
</dbReference>
<keyword evidence="3" id="KW-1185">Reference proteome</keyword>
<dbReference type="SUPFAM" id="SSF53067">
    <property type="entry name" value="Actin-like ATPase domain"/>
    <property type="match status" value="2"/>
</dbReference>
<proteinExistence type="predicted"/>
<dbReference type="InterPro" id="IPR022496">
    <property type="entry name" value="T6A_TsaB"/>
</dbReference>
<dbReference type="KEGG" id="rti:DC20_10435"/>
<dbReference type="PATRIC" id="fig|512763.3.peg.2298"/>
<dbReference type="PANTHER" id="PTHR11735">
    <property type="entry name" value="TRNA N6-ADENOSINE THREONYLCARBAMOYLTRANSFERASE"/>
    <property type="match status" value="1"/>
</dbReference>
<dbReference type="NCBIfam" id="TIGR03725">
    <property type="entry name" value="T6A_YeaZ"/>
    <property type="match status" value="1"/>
</dbReference>
<dbReference type="AlphaFoldDB" id="A0A0N7HWI2"/>